<name>A0A4Z2H2P5_9TELE</name>
<protein>
    <submittedName>
        <fullName evidence="2">Uncharacterized protein</fullName>
    </submittedName>
</protein>
<dbReference type="EMBL" id="SRLO01000339">
    <property type="protein sequence ID" value="TNN60157.1"/>
    <property type="molecule type" value="Genomic_DNA"/>
</dbReference>
<evidence type="ECO:0000256" key="1">
    <source>
        <dbReference type="SAM" id="MobiDB-lite"/>
    </source>
</evidence>
<comment type="caution">
    <text evidence="2">The sequence shown here is derived from an EMBL/GenBank/DDBJ whole genome shotgun (WGS) entry which is preliminary data.</text>
</comment>
<reference evidence="2 3" key="1">
    <citation type="submission" date="2019-03" db="EMBL/GenBank/DDBJ databases">
        <title>First draft genome of Liparis tanakae, snailfish: a comprehensive survey of snailfish specific genes.</title>
        <authorList>
            <person name="Kim W."/>
            <person name="Song I."/>
            <person name="Jeong J.-H."/>
            <person name="Kim D."/>
            <person name="Kim S."/>
            <person name="Ryu S."/>
            <person name="Song J.Y."/>
            <person name="Lee S.K."/>
        </authorList>
    </citation>
    <scope>NUCLEOTIDE SEQUENCE [LARGE SCALE GENOMIC DNA]</scope>
    <source>
        <tissue evidence="2">Muscle</tissue>
    </source>
</reference>
<dbReference type="Proteomes" id="UP000314294">
    <property type="component" value="Unassembled WGS sequence"/>
</dbReference>
<feature type="region of interest" description="Disordered" evidence="1">
    <location>
        <begin position="1"/>
        <end position="47"/>
    </location>
</feature>
<gene>
    <name evidence="2" type="ORF">EYF80_029590</name>
</gene>
<accession>A0A4Z2H2P5</accession>
<keyword evidence="3" id="KW-1185">Reference proteome</keyword>
<sequence length="73" mass="8257">MEMEPDRVSTHPPACYRRQDLSSSTRSQQPHSPPHPPPPPPPPRVSLELLYNFRQGDGLEGFKLLSNEGQCQH</sequence>
<evidence type="ECO:0000313" key="3">
    <source>
        <dbReference type="Proteomes" id="UP000314294"/>
    </source>
</evidence>
<organism evidence="2 3">
    <name type="scientific">Liparis tanakae</name>
    <name type="common">Tanaka's snailfish</name>
    <dbReference type="NCBI Taxonomy" id="230148"/>
    <lineage>
        <taxon>Eukaryota</taxon>
        <taxon>Metazoa</taxon>
        <taxon>Chordata</taxon>
        <taxon>Craniata</taxon>
        <taxon>Vertebrata</taxon>
        <taxon>Euteleostomi</taxon>
        <taxon>Actinopterygii</taxon>
        <taxon>Neopterygii</taxon>
        <taxon>Teleostei</taxon>
        <taxon>Neoteleostei</taxon>
        <taxon>Acanthomorphata</taxon>
        <taxon>Eupercaria</taxon>
        <taxon>Perciformes</taxon>
        <taxon>Cottioidei</taxon>
        <taxon>Cottales</taxon>
        <taxon>Liparidae</taxon>
        <taxon>Liparis</taxon>
    </lineage>
</organism>
<feature type="compositionally biased region" description="Pro residues" evidence="1">
    <location>
        <begin position="31"/>
        <end position="44"/>
    </location>
</feature>
<dbReference type="AlphaFoldDB" id="A0A4Z2H2P5"/>
<evidence type="ECO:0000313" key="2">
    <source>
        <dbReference type="EMBL" id="TNN60157.1"/>
    </source>
</evidence>
<proteinExistence type="predicted"/>